<gene>
    <name evidence="1" type="ORF">LOAG_09722</name>
</gene>
<dbReference type="RefSeq" id="XP_003145297.1">
    <property type="nucleotide sequence ID" value="XM_003145249.1"/>
</dbReference>
<accession>A0A1S0TRC5</accession>
<reference evidence="1" key="1">
    <citation type="submission" date="2012-04" db="EMBL/GenBank/DDBJ databases">
        <title>The Genome Sequence of Loa loa.</title>
        <authorList>
            <consortium name="The Broad Institute Genome Sequencing Platform"/>
            <consortium name="Broad Institute Genome Sequencing Center for Infectious Disease"/>
            <person name="Nutman T.B."/>
            <person name="Fink D.L."/>
            <person name="Russ C."/>
            <person name="Young S."/>
            <person name="Zeng Q."/>
            <person name="Gargeya S."/>
            <person name="Alvarado L."/>
            <person name="Berlin A."/>
            <person name="Chapman S.B."/>
            <person name="Chen Z."/>
            <person name="Freedman E."/>
            <person name="Gellesch M."/>
            <person name="Goldberg J."/>
            <person name="Griggs A."/>
            <person name="Gujja S."/>
            <person name="Heilman E.R."/>
            <person name="Heiman D."/>
            <person name="Howarth C."/>
            <person name="Mehta T."/>
            <person name="Neiman D."/>
            <person name="Pearson M."/>
            <person name="Roberts A."/>
            <person name="Saif S."/>
            <person name="Shea T."/>
            <person name="Shenoy N."/>
            <person name="Sisk P."/>
            <person name="Stolte C."/>
            <person name="Sykes S."/>
            <person name="White J."/>
            <person name="Yandava C."/>
            <person name="Haas B."/>
            <person name="Henn M.R."/>
            <person name="Nusbaum C."/>
            <person name="Birren B."/>
        </authorList>
    </citation>
    <scope>NUCLEOTIDE SEQUENCE [LARGE SCALE GENOMIC DNA]</scope>
</reference>
<dbReference type="EMBL" id="JH712546">
    <property type="protein sequence ID" value="EFO18772.1"/>
    <property type="molecule type" value="Genomic_DNA"/>
</dbReference>
<dbReference type="CTD" id="9947164"/>
<name>A0A1S0TRC5_LOALO</name>
<dbReference type="GeneID" id="9947164"/>
<dbReference type="InParanoid" id="A0A1S0TRC5"/>
<organism evidence="1">
    <name type="scientific">Loa loa</name>
    <name type="common">Eye worm</name>
    <name type="synonym">Filaria loa</name>
    <dbReference type="NCBI Taxonomy" id="7209"/>
    <lineage>
        <taxon>Eukaryota</taxon>
        <taxon>Metazoa</taxon>
        <taxon>Ecdysozoa</taxon>
        <taxon>Nematoda</taxon>
        <taxon>Chromadorea</taxon>
        <taxon>Rhabditida</taxon>
        <taxon>Spirurina</taxon>
        <taxon>Spiruromorpha</taxon>
        <taxon>Filarioidea</taxon>
        <taxon>Onchocercidae</taxon>
        <taxon>Loa</taxon>
    </lineage>
</organism>
<sequence length="140" mass="15999">MAVINEIFFEFQSITDDMKNAAKLIESSNVMNLANFHYISEKVKIATSVMLAIRQRETSSVIFDHISESPRSQTIRVPEEQGHKTIPESSVIFHIPVVERLTGTISRVIQELVPKIKPYTVIRNANRMQLCPNEFRNLKG</sequence>
<dbReference type="AlphaFoldDB" id="A0A1S0TRC5"/>
<dbReference type="KEGG" id="loa:LOAG_09722"/>
<proteinExistence type="predicted"/>
<evidence type="ECO:0000313" key="1">
    <source>
        <dbReference type="EMBL" id="EFO18772.1"/>
    </source>
</evidence>
<protein>
    <submittedName>
        <fullName evidence="1">Uncharacterized protein</fullName>
    </submittedName>
</protein>